<keyword evidence="2" id="KW-0560">Oxidoreductase</keyword>
<dbReference type="Proteomes" id="UP000000268">
    <property type="component" value="Chromosome"/>
</dbReference>
<dbReference type="GO" id="GO:0016491">
    <property type="term" value="F:oxidoreductase activity"/>
    <property type="evidence" value="ECO:0007669"/>
    <property type="project" value="UniProtKB-KW"/>
</dbReference>
<dbReference type="EMBL" id="CP000828">
    <property type="protein sequence ID" value="ABW28252.1"/>
    <property type="molecule type" value="Genomic_DNA"/>
</dbReference>
<evidence type="ECO:0000256" key="1">
    <source>
        <dbReference type="ARBA" id="ARBA00006484"/>
    </source>
</evidence>
<comment type="similarity">
    <text evidence="1">Belongs to the short-chain dehydrogenases/reductases (SDR) family.</text>
</comment>
<dbReference type="AlphaFoldDB" id="B0CFU8"/>
<evidence type="ECO:0000256" key="2">
    <source>
        <dbReference type="ARBA" id="ARBA00023002"/>
    </source>
</evidence>
<organism evidence="3 4">
    <name type="scientific">Acaryochloris marina (strain MBIC 11017)</name>
    <dbReference type="NCBI Taxonomy" id="329726"/>
    <lineage>
        <taxon>Bacteria</taxon>
        <taxon>Bacillati</taxon>
        <taxon>Cyanobacteriota</taxon>
        <taxon>Cyanophyceae</taxon>
        <taxon>Acaryochloridales</taxon>
        <taxon>Acaryochloridaceae</taxon>
        <taxon>Acaryochloris</taxon>
    </lineage>
</organism>
<protein>
    <recommendedName>
        <fullName evidence="5">Short chain dehydrogenase</fullName>
    </recommendedName>
</protein>
<dbReference type="eggNOG" id="COG1028">
    <property type="taxonomic scope" value="Bacteria"/>
</dbReference>
<dbReference type="HOGENOM" id="CLU_1691638_0_0_3"/>
<dbReference type="RefSeq" id="WP_012163661.1">
    <property type="nucleotide sequence ID" value="NC_009925.1"/>
</dbReference>
<keyword evidence="4" id="KW-1185">Reference proteome</keyword>
<evidence type="ECO:0000313" key="3">
    <source>
        <dbReference type="EMBL" id="ABW28252.1"/>
    </source>
</evidence>
<dbReference type="InterPro" id="IPR051122">
    <property type="entry name" value="SDR_DHRS6-like"/>
</dbReference>
<dbReference type="InterPro" id="IPR036291">
    <property type="entry name" value="NAD(P)-bd_dom_sf"/>
</dbReference>
<dbReference type="PANTHER" id="PTHR43477">
    <property type="entry name" value="DIHYDROANTICAPSIN 7-DEHYDROGENASE"/>
    <property type="match status" value="1"/>
</dbReference>
<evidence type="ECO:0008006" key="5">
    <source>
        <dbReference type="Google" id="ProtNLM"/>
    </source>
</evidence>
<dbReference type="Pfam" id="PF13561">
    <property type="entry name" value="adh_short_C2"/>
    <property type="match status" value="1"/>
</dbReference>
<reference evidence="3 4" key="1">
    <citation type="journal article" date="2008" name="Proc. Natl. Acad. Sci. U.S.A.">
        <title>Niche adaptation and genome expansion in the chlorophyll d-producing cyanobacterium Acaryochloris marina.</title>
        <authorList>
            <person name="Swingley W.D."/>
            <person name="Chen M."/>
            <person name="Cheung P.C."/>
            <person name="Conrad A.L."/>
            <person name="Dejesa L.C."/>
            <person name="Hao J."/>
            <person name="Honchak B.M."/>
            <person name="Karbach L.E."/>
            <person name="Kurdoglu A."/>
            <person name="Lahiri S."/>
            <person name="Mastrian S.D."/>
            <person name="Miyashita H."/>
            <person name="Page L."/>
            <person name="Ramakrishna P."/>
            <person name="Satoh S."/>
            <person name="Sattley W.M."/>
            <person name="Shimada Y."/>
            <person name="Taylor H.L."/>
            <person name="Tomo T."/>
            <person name="Tsuchiya T."/>
            <person name="Wang Z.T."/>
            <person name="Raymond J."/>
            <person name="Mimuro M."/>
            <person name="Blankenship R.E."/>
            <person name="Touchman J.W."/>
        </authorList>
    </citation>
    <scope>NUCLEOTIDE SEQUENCE [LARGE SCALE GENOMIC DNA]</scope>
    <source>
        <strain evidence="4">MBIC 11017</strain>
    </source>
</reference>
<accession>B0CFU8</accession>
<dbReference type="SUPFAM" id="SSF51735">
    <property type="entry name" value="NAD(P)-binding Rossmann-fold domains"/>
    <property type="match status" value="1"/>
</dbReference>
<dbReference type="STRING" id="329726.AM1_3256"/>
<name>B0CFU8_ACAM1</name>
<dbReference type="Gene3D" id="3.40.50.720">
    <property type="entry name" value="NAD(P)-binding Rossmann-like Domain"/>
    <property type="match status" value="1"/>
</dbReference>
<dbReference type="PANTHER" id="PTHR43477:SF1">
    <property type="entry name" value="DIHYDROANTICAPSIN 7-DEHYDROGENASE"/>
    <property type="match status" value="1"/>
</dbReference>
<evidence type="ECO:0000313" key="4">
    <source>
        <dbReference type="Proteomes" id="UP000000268"/>
    </source>
</evidence>
<dbReference type="InterPro" id="IPR002347">
    <property type="entry name" value="SDR_fam"/>
</dbReference>
<sequence>MTAAIRNLPNTDNWEVLAQEGQSRSDLTGPFEQIKSSVDSKLLGQVNLFQVGNKYVREGGSITLSSGYLAQHPMEGGAAISLVNAALDAFAKAAAFELGSSLRVNTVSPRFVKETMEKMGMDSSSGISATDTAKAYKYAVEISEFGQAFDVADYL</sequence>
<gene>
    <name evidence="3" type="ordered locus">AM1_3256</name>
</gene>
<dbReference type="KEGG" id="amr:AM1_3256"/>
<proteinExistence type="inferred from homology"/>